<dbReference type="Gene3D" id="3.90.226.10">
    <property type="entry name" value="2-enoyl-CoA Hydratase, Chain A, domain 1"/>
    <property type="match status" value="1"/>
</dbReference>
<dbReference type="UniPathway" id="UPA00079"/>
<evidence type="ECO:0000256" key="2">
    <source>
        <dbReference type="ARBA" id="ARBA00023239"/>
    </source>
</evidence>
<dbReference type="GO" id="GO:0009234">
    <property type="term" value="P:menaquinone biosynthetic process"/>
    <property type="evidence" value="ECO:0007669"/>
    <property type="project" value="UniProtKB-UniRule"/>
</dbReference>
<feature type="binding site" description="in other chain" evidence="5">
    <location>
        <begin position="129"/>
        <end position="133"/>
    </location>
    <ligand>
        <name>substrate</name>
        <note>ligand shared between two neighboring subunits</note>
    </ligand>
</feature>
<dbReference type="FunFam" id="3.90.226.10:FF:000003">
    <property type="entry name" value="1,4-dihydroxy-2-naphthoyl-CoA synthase"/>
    <property type="match status" value="1"/>
</dbReference>
<organism evidence="6 7">
    <name type="scientific">Nakamurella alba</name>
    <dbReference type="NCBI Taxonomy" id="2665158"/>
    <lineage>
        <taxon>Bacteria</taxon>
        <taxon>Bacillati</taxon>
        <taxon>Actinomycetota</taxon>
        <taxon>Actinomycetes</taxon>
        <taxon>Nakamurellales</taxon>
        <taxon>Nakamurellaceae</taxon>
        <taxon>Nakamurella</taxon>
    </lineage>
</organism>
<protein>
    <recommendedName>
        <fullName evidence="4 5">1,4-dihydroxy-2-naphthoyl-CoA synthase</fullName>
        <shortName evidence="5">DHNA-CoA synthase</shortName>
        <ecNumber evidence="4 5">4.1.3.36</ecNumber>
    </recommendedName>
</protein>
<evidence type="ECO:0000256" key="5">
    <source>
        <dbReference type="HAMAP-Rule" id="MF_01934"/>
    </source>
</evidence>
<feature type="binding site" evidence="5">
    <location>
        <position position="273"/>
    </location>
    <ligand>
        <name>substrate</name>
        <note>ligand shared between two neighboring subunits</note>
    </ligand>
</feature>
<dbReference type="InterPro" id="IPR014748">
    <property type="entry name" value="Enoyl-CoA_hydra_C"/>
</dbReference>
<dbReference type="NCBIfam" id="NF005637">
    <property type="entry name" value="PRK07396.1"/>
    <property type="match status" value="1"/>
</dbReference>
<keyword evidence="7" id="KW-1185">Reference proteome</keyword>
<evidence type="ECO:0000256" key="1">
    <source>
        <dbReference type="ARBA" id="ARBA00000177"/>
    </source>
</evidence>
<dbReference type="HAMAP" id="MF_01934">
    <property type="entry name" value="MenB"/>
    <property type="match status" value="1"/>
</dbReference>
<dbReference type="Gene3D" id="1.10.12.10">
    <property type="entry name" value="Lyase 2-enoyl-coa Hydratase, Chain A, domain 2"/>
    <property type="match status" value="1"/>
</dbReference>
<feature type="binding site" description="in other chain" evidence="5">
    <location>
        <position position="42"/>
    </location>
    <ligand>
        <name>substrate</name>
        <note>ligand shared between two neighboring subunits</note>
    </ligand>
</feature>
<comment type="pathway">
    <text evidence="5">Quinol/quinone metabolism; 1,4-dihydroxy-2-naphthoate biosynthesis; 1,4-dihydroxy-2-naphthoate from chorismate: step 6/7.</text>
</comment>
<dbReference type="InterPro" id="IPR029045">
    <property type="entry name" value="ClpP/crotonase-like_dom_sf"/>
</dbReference>
<dbReference type="UniPathway" id="UPA01057">
    <property type="reaction ID" value="UER00167"/>
</dbReference>
<comment type="pathway">
    <text evidence="5">Quinol/quinone metabolism; menaquinone biosynthesis.</text>
</comment>
<feature type="site" description="Important for catalysis" evidence="5">
    <location>
        <position position="258"/>
    </location>
</feature>
<comment type="caution">
    <text evidence="5">Lacks conserved residue(s) required for the propagation of feature annotation.</text>
</comment>
<accession>A0A7K1FEI0</accession>
<feature type="binding site" description="in other chain" evidence="5">
    <location>
        <position position="161"/>
    </location>
    <ligand>
        <name>substrate</name>
        <note>ligand shared between two neighboring subunits</note>
    </ligand>
</feature>
<dbReference type="InterPro" id="IPR001753">
    <property type="entry name" value="Enoyl-CoA_hydra/iso"/>
</dbReference>
<proteinExistence type="inferred from homology"/>
<feature type="binding site" description="in other chain" evidence="5">
    <location>
        <position position="93"/>
    </location>
    <ligand>
        <name>substrate</name>
        <note>ligand shared between two neighboring subunits</note>
    </ligand>
</feature>
<evidence type="ECO:0000256" key="3">
    <source>
        <dbReference type="ARBA" id="ARBA00054238"/>
    </source>
</evidence>
<dbReference type="PANTHER" id="PTHR43113:SF1">
    <property type="entry name" value="1,4-DIHYDROXY-2-NAPHTHOYL-COA SYNTHASE, PEROXISOMAL"/>
    <property type="match status" value="1"/>
</dbReference>
<dbReference type="GO" id="GO:0005829">
    <property type="term" value="C:cytosol"/>
    <property type="evidence" value="ECO:0007669"/>
    <property type="project" value="TreeGrafter"/>
</dbReference>
<evidence type="ECO:0000313" key="7">
    <source>
        <dbReference type="Proteomes" id="UP000460221"/>
    </source>
</evidence>
<dbReference type="InterPro" id="IPR018376">
    <property type="entry name" value="Enoyl-CoA_hyd/isom_CS"/>
</dbReference>
<name>A0A7K1FEI0_9ACTN</name>
<dbReference type="CDD" id="cd06558">
    <property type="entry name" value="crotonase-like"/>
    <property type="match status" value="1"/>
</dbReference>
<sequence length="285" mass="30940">MTTPEAGADPVLWSPAGDYQDIRYEHSADGIAKITINRPEVRNAFRPQTLMEISDALVEARENPEIGVIVLTGEGPNAFCSGGDQRVRGDTGYLTEPGSARAVGRFHVTDLHIQIRRLPKPVVAMVAGYAIGGGHVLHLVCDLTIAADNARFGQVGPKVGSFDGGFGAGLLAELVGVKKAKEIWFLCRQYDAAQALSMGLVNTVVPLADLESETVQWCREMLQMSPFALRLMKASFNAAEDGLSGIQQLAHDANLLFYSTEEAKEGREAFKAKRTPDFGRFPRRP</sequence>
<dbReference type="InterPro" id="IPR010198">
    <property type="entry name" value="DHNA-CoA_synthase_MenB"/>
</dbReference>
<comment type="similarity">
    <text evidence="5">Belongs to the enoyl-CoA hydratase/isomerase family. MenB subfamily.</text>
</comment>
<feature type="binding site" evidence="5">
    <location>
        <position position="258"/>
    </location>
    <ligand>
        <name>substrate</name>
        <note>ligand shared between two neighboring subunits</note>
    </ligand>
</feature>
<gene>
    <name evidence="5 6" type="primary">menB</name>
    <name evidence="6" type="ORF">GIS00_00970</name>
</gene>
<comment type="caution">
    <text evidence="6">The sequence shown here is derived from an EMBL/GenBank/DDBJ whole genome shotgun (WGS) entry which is preliminary data.</text>
</comment>
<dbReference type="NCBIfam" id="TIGR01929">
    <property type="entry name" value="menB"/>
    <property type="match status" value="1"/>
</dbReference>
<dbReference type="GO" id="GO:0008935">
    <property type="term" value="F:1,4-dihydroxy-2-naphthoyl-CoA synthase activity"/>
    <property type="evidence" value="ECO:0007669"/>
    <property type="project" value="UniProtKB-UniRule"/>
</dbReference>
<dbReference type="SUPFAM" id="SSF52096">
    <property type="entry name" value="ClpP/crotonase"/>
    <property type="match status" value="1"/>
</dbReference>
<dbReference type="RefSeq" id="WP_154766566.1">
    <property type="nucleotide sequence ID" value="NZ_WLYK01000001.1"/>
</dbReference>
<dbReference type="EC" id="4.1.3.36" evidence="4 5"/>
<dbReference type="Proteomes" id="UP000460221">
    <property type="component" value="Unassembled WGS sequence"/>
</dbReference>
<keyword evidence="2 5" id="KW-0456">Lyase</keyword>
<comment type="function">
    <text evidence="3 5">Converts o-succinylbenzoyl-CoA (OSB-CoA) to 1,4-dihydroxy-2-naphthoyl-CoA (DHNA-CoA).</text>
</comment>
<reference evidence="6 7" key="1">
    <citation type="submission" date="2019-11" db="EMBL/GenBank/DDBJ databases">
        <authorList>
            <person name="Jiang L.-Q."/>
        </authorList>
    </citation>
    <scope>NUCLEOTIDE SEQUENCE [LARGE SCALE GENOMIC DNA]</scope>
    <source>
        <strain evidence="6 7">YIM 132087</strain>
    </source>
</reference>
<keyword evidence="5" id="KW-0474">Menaquinone biosynthesis</keyword>
<dbReference type="AlphaFoldDB" id="A0A7K1FEI0"/>
<evidence type="ECO:0000313" key="6">
    <source>
        <dbReference type="EMBL" id="MTD12515.1"/>
    </source>
</evidence>
<evidence type="ECO:0000256" key="4">
    <source>
        <dbReference type="ARBA" id="ARBA00066833"/>
    </source>
</evidence>
<comment type="catalytic activity">
    <reaction evidence="1 5">
        <text>2-succinylbenzoyl-CoA + H(+) = 1,4-dihydroxy-2-naphthoyl-CoA + H2O</text>
        <dbReference type="Rhea" id="RHEA:26562"/>
        <dbReference type="ChEBI" id="CHEBI:15377"/>
        <dbReference type="ChEBI" id="CHEBI:15378"/>
        <dbReference type="ChEBI" id="CHEBI:57364"/>
        <dbReference type="ChEBI" id="CHEBI:58897"/>
        <dbReference type="EC" id="4.1.3.36"/>
    </reaction>
</comment>
<dbReference type="PROSITE" id="PS00166">
    <property type="entry name" value="ENOYL_COA_HYDRATASE"/>
    <property type="match status" value="1"/>
</dbReference>
<dbReference type="PANTHER" id="PTHR43113">
    <property type="entry name" value="NUCLEOSIDE-DIPHOSPHATE-SUGAR EPIMERASE"/>
    <property type="match status" value="1"/>
</dbReference>
<dbReference type="Pfam" id="PF00378">
    <property type="entry name" value="ECH_1"/>
    <property type="match status" value="1"/>
</dbReference>
<dbReference type="EMBL" id="WLYK01000001">
    <property type="protein sequence ID" value="MTD12515.1"/>
    <property type="molecule type" value="Genomic_DNA"/>
</dbReference>
<feature type="site" description="Important for catalysis" evidence="5">
    <location>
        <position position="93"/>
    </location>
</feature>
<feature type="binding site" description="in other chain" evidence="5">
    <location>
        <begin position="81"/>
        <end position="85"/>
    </location>
    <ligand>
        <name>substrate</name>
        <note>ligand shared between two neighboring subunits</note>
    </ligand>
</feature>